<dbReference type="InterPro" id="IPR002589">
    <property type="entry name" value="Macro_dom"/>
</dbReference>
<dbReference type="Gene3D" id="3.40.220.10">
    <property type="entry name" value="Leucine Aminopeptidase, subunit E, domain 1"/>
    <property type="match status" value="1"/>
</dbReference>
<organism evidence="2 3">
    <name type="scientific">Erwinia phage vB_EamM_Huxley</name>
    <dbReference type="NCBI Taxonomy" id="1883373"/>
    <lineage>
        <taxon>Viruses</taxon>
        <taxon>Duplodnaviria</taxon>
        <taxon>Heunggongvirae</taxon>
        <taxon>Uroviricota</taxon>
        <taxon>Caudoviricetes</taxon>
        <taxon>Chimalliviridae</taxon>
        <taxon>Machinavirus</taxon>
        <taxon>Machinavirus machina</taxon>
    </lineage>
</organism>
<dbReference type="GO" id="GO:0140291">
    <property type="term" value="P:peptidyl-glutamate ADP-deribosylation"/>
    <property type="evidence" value="ECO:0007669"/>
    <property type="project" value="TreeGrafter"/>
</dbReference>
<dbReference type="PANTHER" id="PTHR12521:SF0">
    <property type="entry name" value="ADP-RIBOSE GLYCOHYDROLASE OARD1"/>
    <property type="match status" value="1"/>
</dbReference>
<accession>A0A1B2IDF9</accession>
<dbReference type="KEGG" id="vg:29069329"/>
<dbReference type="SUPFAM" id="SSF52949">
    <property type="entry name" value="Macro domain-like"/>
    <property type="match status" value="1"/>
</dbReference>
<evidence type="ECO:0000313" key="3">
    <source>
        <dbReference type="Proteomes" id="UP000203302"/>
    </source>
</evidence>
<proteinExistence type="predicted"/>
<dbReference type="Proteomes" id="UP000203302">
    <property type="component" value="Segment"/>
</dbReference>
<dbReference type="GeneID" id="29069329"/>
<dbReference type="PANTHER" id="PTHR12521">
    <property type="entry name" value="PROTEIN C6ORF130"/>
    <property type="match status" value="1"/>
</dbReference>
<gene>
    <name evidence="2" type="ORF">HUXLEY_207</name>
</gene>
<feature type="domain" description="Macro" evidence="1">
    <location>
        <begin position="25"/>
        <end position="127"/>
    </location>
</feature>
<evidence type="ECO:0000313" key="2">
    <source>
        <dbReference type="EMBL" id="ANZ49289.1"/>
    </source>
</evidence>
<name>A0A1B2IDF9_9CAUD</name>
<dbReference type="Pfam" id="PF01661">
    <property type="entry name" value="Macro"/>
    <property type="match status" value="1"/>
</dbReference>
<dbReference type="OrthoDB" id="23979at10239"/>
<protein>
    <submittedName>
        <fullName evidence="2">Putative Appr-1-p processing protein</fullName>
    </submittedName>
</protein>
<evidence type="ECO:0000259" key="1">
    <source>
        <dbReference type="Pfam" id="PF01661"/>
    </source>
</evidence>
<dbReference type="InterPro" id="IPR050892">
    <property type="entry name" value="ADP-ribose_metab_enzymes"/>
</dbReference>
<dbReference type="RefSeq" id="YP_009293175.1">
    <property type="nucleotide sequence ID" value="NC_031127.1"/>
</dbReference>
<dbReference type="EMBL" id="KX397368">
    <property type="protein sequence ID" value="ANZ49289.1"/>
    <property type="molecule type" value="Genomic_DNA"/>
</dbReference>
<sequence>MLIFRDERHVEGDLFNAPETYKVITINCVGAMGKGIALACRERYPDLYENYRTRCRAGEITIGHVYLYEEEKIILLPTKTHFKMRSELSFVTTGIDALADLGRDLNESIAIPPLGMVNGWMKWKERVEVYHHLYNRLQPGETNYRVYLPLALITEAKKALI</sequence>
<dbReference type="InterPro" id="IPR043472">
    <property type="entry name" value="Macro_dom-like"/>
</dbReference>
<reference evidence="3" key="1">
    <citation type="submission" date="2016-06" db="EMBL/GenBank/DDBJ databases">
        <authorList>
            <person name="Berg J.A."/>
            <person name="Grossarth S.E."/>
            <person name="Jarvis T.M."/>
            <person name="Merrill B.D."/>
            <person name="Breakwell D.P."/>
            <person name="Hope S."/>
            <person name="Grose J.H."/>
        </authorList>
    </citation>
    <scope>NUCLEOTIDE SEQUENCE [LARGE SCALE GENOMIC DNA]</scope>
</reference>